<dbReference type="Pfam" id="PF00059">
    <property type="entry name" value="Lectin_C"/>
    <property type="match status" value="1"/>
</dbReference>
<dbReference type="InterPro" id="IPR050111">
    <property type="entry name" value="C-type_lectin/snaclec_domain"/>
</dbReference>
<dbReference type="Gene3D" id="3.10.100.10">
    <property type="entry name" value="Mannose-Binding Protein A, subunit A"/>
    <property type="match status" value="1"/>
</dbReference>
<protein>
    <recommendedName>
        <fullName evidence="1">C-type lectin domain-containing protein</fullName>
    </recommendedName>
</protein>
<dbReference type="AlphaFoldDB" id="A0A9N7YVR8"/>
<organism evidence="2 3">
    <name type="scientific">Pleuronectes platessa</name>
    <name type="common">European plaice</name>
    <dbReference type="NCBI Taxonomy" id="8262"/>
    <lineage>
        <taxon>Eukaryota</taxon>
        <taxon>Metazoa</taxon>
        <taxon>Chordata</taxon>
        <taxon>Craniata</taxon>
        <taxon>Vertebrata</taxon>
        <taxon>Euteleostomi</taxon>
        <taxon>Actinopterygii</taxon>
        <taxon>Neopterygii</taxon>
        <taxon>Teleostei</taxon>
        <taxon>Neoteleostei</taxon>
        <taxon>Acanthomorphata</taxon>
        <taxon>Carangaria</taxon>
        <taxon>Pleuronectiformes</taxon>
        <taxon>Pleuronectoidei</taxon>
        <taxon>Pleuronectidae</taxon>
        <taxon>Pleuronectes</taxon>
    </lineage>
</organism>
<dbReference type="SUPFAM" id="SSF48613">
    <property type="entry name" value="Heme oxygenase-like"/>
    <property type="match status" value="1"/>
</dbReference>
<name>A0A9N7YVR8_PLEPL</name>
<dbReference type="InterPro" id="IPR016186">
    <property type="entry name" value="C-type_lectin-like/link_sf"/>
</dbReference>
<proteinExistence type="predicted"/>
<sequence>MEKRKEKLEREAPLSMVCVLALFLFPILLTESFSAGEDPVPPCPPQWLLFGQRCFAFFPVWSSWSSANSLCSQTGGHLVSLHTPEEKQILLKLANTSTHVWLGGFRVQQNNSWFWSDGAPFRISGWTNQMRGKRTEGGVCMEMDPKSGDLHSAPCGELRFYICSIKVSSVDLPIRRKQVEPGIVPGVSLFDVMWSRSDVLAEEILLSSSFLAKLQSGHMPERCYTNYIQQEALYMHRVSSTLEVLIGGLQESNDMNSLLRDTFKQYSCRNQSLPPPLPPQWLQFSLQSFHSLVLEEPVYWLVALSARAWLRSFLAEEVLLQSKPGPQLMSGVDSSYWEWIRHSLQEVAWTHRFKVVIEENQDKMDMFKAINIFRQHMMNQKSFYKAVDCGVDDEG</sequence>
<gene>
    <name evidence="2" type="ORF">PLEPLA_LOCUS27968</name>
</gene>
<evidence type="ECO:0000313" key="2">
    <source>
        <dbReference type="EMBL" id="CAB1440202.1"/>
    </source>
</evidence>
<dbReference type="PROSITE" id="PS50041">
    <property type="entry name" value="C_TYPE_LECTIN_2"/>
    <property type="match status" value="1"/>
</dbReference>
<comment type="caution">
    <text evidence="2">The sequence shown here is derived from an EMBL/GenBank/DDBJ whole genome shotgun (WGS) entry which is preliminary data.</text>
</comment>
<evidence type="ECO:0000313" key="3">
    <source>
        <dbReference type="Proteomes" id="UP001153269"/>
    </source>
</evidence>
<dbReference type="SUPFAM" id="SSF56436">
    <property type="entry name" value="C-type lectin-like"/>
    <property type="match status" value="1"/>
</dbReference>
<accession>A0A9N7YVR8</accession>
<dbReference type="PANTHER" id="PTHR22803">
    <property type="entry name" value="MANNOSE, PHOSPHOLIPASE, LECTIN RECEPTOR RELATED"/>
    <property type="match status" value="1"/>
</dbReference>
<evidence type="ECO:0000259" key="1">
    <source>
        <dbReference type="PROSITE" id="PS50041"/>
    </source>
</evidence>
<dbReference type="SMART" id="SM00034">
    <property type="entry name" value="CLECT"/>
    <property type="match status" value="1"/>
</dbReference>
<reference evidence="2" key="1">
    <citation type="submission" date="2020-03" db="EMBL/GenBank/DDBJ databases">
        <authorList>
            <person name="Weist P."/>
        </authorList>
    </citation>
    <scope>NUCLEOTIDE SEQUENCE</scope>
</reference>
<dbReference type="Proteomes" id="UP001153269">
    <property type="component" value="Unassembled WGS sequence"/>
</dbReference>
<dbReference type="InterPro" id="IPR016084">
    <property type="entry name" value="Haem_Oase-like_multi-hlx"/>
</dbReference>
<keyword evidence="3" id="KW-1185">Reference proteome</keyword>
<dbReference type="EMBL" id="CADEAL010002413">
    <property type="protein sequence ID" value="CAB1440202.1"/>
    <property type="molecule type" value="Genomic_DNA"/>
</dbReference>
<dbReference type="InterPro" id="IPR001304">
    <property type="entry name" value="C-type_lectin-like"/>
</dbReference>
<feature type="domain" description="C-type lectin" evidence="1">
    <location>
        <begin position="50"/>
        <end position="164"/>
    </location>
</feature>
<dbReference type="InterPro" id="IPR016187">
    <property type="entry name" value="CTDL_fold"/>
</dbReference>
<dbReference type="Gene3D" id="1.20.910.10">
    <property type="entry name" value="Heme oxygenase-like"/>
    <property type="match status" value="1"/>
</dbReference>